<evidence type="ECO:0000313" key="3">
    <source>
        <dbReference type="EMBL" id="VAX00977.1"/>
    </source>
</evidence>
<evidence type="ECO:0000256" key="1">
    <source>
        <dbReference type="SAM" id="Phobius"/>
    </source>
</evidence>
<organism evidence="3">
    <name type="scientific">hydrothermal vent metagenome</name>
    <dbReference type="NCBI Taxonomy" id="652676"/>
    <lineage>
        <taxon>unclassified sequences</taxon>
        <taxon>metagenomes</taxon>
        <taxon>ecological metagenomes</taxon>
    </lineage>
</organism>
<dbReference type="AlphaFoldDB" id="A0A3B1B796"/>
<reference evidence="3" key="1">
    <citation type="submission" date="2018-06" db="EMBL/GenBank/DDBJ databases">
        <authorList>
            <person name="Zhirakovskaya E."/>
        </authorList>
    </citation>
    <scope>NUCLEOTIDE SEQUENCE</scope>
</reference>
<dbReference type="EMBL" id="UOFS01000046">
    <property type="protein sequence ID" value="VAX00977.1"/>
    <property type="molecule type" value="Genomic_DNA"/>
</dbReference>
<protein>
    <recommendedName>
        <fullName evidence="2">Inner membrane protein YgaP-like transmembrane domain-containing protein</fullName>
    </recommendedName>
</protein>
<dbReference type="InterPro" id="IPR021309">
    <property type="entry name" value="YgaP-like_TM"/>
</dbReference>
<evidence type="ECO:0000259" key="2">
    <source>
        <dbReference type="Pfam" id="PF11127"/>
    </source>
</evidence>
<gene>
    <name evidence="3" type="ORF">MNBD_GAMMA22-988</name>
</gene>
<name>A0A3B1B796_9ZZZZ</name>
<keyword evidence="1" id="KW-0812">Transmembrane</keyword>
<accession>A0A3B1B796</accession>
<sequence length="61" mass="6535">MGNIGGIDRAGRIIIGLISISLVFVGPQNIFGWLGALPLVTGLFAYCPIYKLLGLSTCRFH</sequence>
<feature type="domain" description="Inner membrane protein YgaP-like transmembrane" evidence="2">
    <location>
        <begin position="3"/>
        <end position="59"/>
    </location>
</feature>
<feature type="transmembrane region" description="Helical" evidence="1">
    <location>
        <begin position="12"/>
        <end position="30"/>
    </location>
</feature>
<keyword evidence="1" id="KW-1133">Transmembrane helix</keyword>
<proteinExistence type="predicted"/>
<keyword evidence="1" id="KW-0472">Membrane</keyword>
<dbReference type="Pfam" id="PF11127">
    <property type="entry name" value="YgaP-like_TM"/>
    <property type="match status" value="1"/>
</dbReference>